<dbReference type="Proteomes" id="UP000008281">
    <property type="component" value="Unassembled WGS sequence"/>
</dbReference>
<organism evidence="4">
    <name type="scientific">Caenorhabditis remanei</name>
    <name type="common">Caenorhabditis vulgaris</name>
    <dbReference type="NCBI Taxonomy" id="31234"/>
    <lineage>
        <taxon>Eukaryota</taxon>
        <taxon>Metazoa</taxon>
        <taxon>Ecdysozoa</taxon>
        <taxon>Nematoda</taxon>
        <taxon>Chromadorea</taxon>
        <taxon>Rhabditida</taxon>
        <taxon>Rhabditina</taxon>
        <taxon>Rhabditomorpha</taxon>
        <taxon>Rhabditoidea</taxon>
        <taxon>Rhabditidae</taxon>
        <taxon>Peloderinae</taxon>
        <taxon>Caenorhabditis</taxon>
    </lineage>
</organism>
<keyword evidence="4" id="KW-1185">Reference proteome</keyword>
<evidence type="ECO:0000256" key="1">
    <source>
        <dbReference type="SAM" id="SignalP"/>
    </source>
</evidence>
<gene>
    <name evidence="3" type="ORF">CRE_05797</name>
</gene>
<dbReference type="PANTHER" id="PTHR21453:SF28">
    <property type="entry name" value="DUF19 DOMAIN-CONTAINING PROTEIN-RELATED"/>
    <property type="match status" value="1"/>
</dbReference>
<name>E3M051_CAERE</name>
<dbReference type="AlphaFoldDB" id="E3M051"/>
<proteinExistence type="predicted"/>
<dbReference type="InParanoid" id="E3M051"/>
<dbReference type="InterPro" id="IPR002542">
    <property type="entry name" value="T20D4.11-like_dom"/>
</dbReference>
<evidence type="ECO:0000313" key="4">
    <source>
        <dbReference type="Proteomes" id="UP000008281"/>
    </source>
</evidence>
<protein>
    <recommendedName>
        <fullName evidence="2">T20D4.11-like domain-containing protein</fullName>
    </recommendedName>
</protein>
<evidence type="ECO:0000259" key="2">
    <source>
        <dbReference type="Pfam" id="PF01579"/>
    </source>
</evidence>
<keyword evidence="1" id="KW-0732">Signal</keyword>
<reference evidence="3" key="1">
    <citation type="submission" date="2007-07" db="EMBL/GenBank/DDBJ databases">
        <title>PCAP assembly of the Caenorhabditis remanei genome.</title>
        <authorList>
            <consortium name="The Caenorhabditis remanei Sequencing Consortium"/>
            <person name="Wilson R.K."/>
        </authorList>
    </citation>
    <scope>NUCLEOTIDE SEQUENCE [LARGE SCALE GENOMIC DNA]</scope>
    <source>
        <strain evidence="3">PB4641</strain>
    </source>
</reference>
<feature type="signal peptide" evidence="1">
    <location>
        <begin position="1"/>
        <end position="17"/>
    </location>
</feature>
<dbReference type="EMBL" id="DS268420">
    <property type="protein sequence ID" value="EFO87803.1"/>
    <property type="molecule type" value="Genomic_DNA"/>
</dbReference>
<dbReference type="OrthoDB" id="5804666at2759"/>
<accession>E3M051</accession>
<feature type="chain" id="PRO_5003173965" description="T20D4.11-like domain-containing protein" evidence="1">
    <location>
        <begin position="18"/>
        <end position="132"/>
    </location>
</feature>
<dbReference type="HOGENOM" id="CLU_1918998_0_0_1"/>
<dbReference type="Pfam" id="PF01579">
    <property type="entry name" value="DUF19"/>
    <property type="match status" value="1"/>
</dbReference>
<feature type="domain" description="T20D4.11-like" evidence="2">
    <location>
        <begin position="62"/>
        <end position="125"/>
    </location>
</feature>
<sequence>MTKRFFHFLFILYAILGVSVIAEKADEKCAAADEVDVSSCKLLAQRYVENVKQLSESDLKDKNWNPFLQKNETNDENKKKEVCRNYFGSNGCMRKEMIQMCGREEWIKFRAILINLNNLVFKQCDLKIIVWK</sequence>
<evidence type="ECO:0000313" key="3">
    <source>
        <dbReference type="EMBL" id="EFO87803.1"/>
    </source>
</evidence>
<dbReference type="PANTHER" id="PTHR21453">
    <property type="entry name" value="DUF19 DOMAIN-CONTAINING PROTEIN-RELATED-RELATED"/>
    <property type="match status" value="1"/>
</dbReference>